<reference evidence="1 2" key="1">
    <citation type="journal article" date="2022" name="Plant J.">
        <title>Chromosome-level genome of Camellia lanceoleosa provides a valuable resource for understanding genome evolution and self-incompatibility.</title>
        <authorList>
            <person name="Gong W."/>
            <person name="Xiao S."/>
            <person name="Wang L."/>
            <person name="Liao Z."/>
            <person name="Chang Y."/>
            <person name="Mo W."/>
            <person name="Hu G."/>
            <person name="Li W."/>
            <person name="Zhao G."/>
            <person name="Zhu H."/>
            <person name="Hu X."/>
            <person name="Ji K."/>
            <person name="Xiang X."/>
            <person name="Song Q."/>
            <person name="Yuan D."/>
            <person name="Jin S."/>
            <person name="Zhang L."/>
        </authorList>
    </citation>
    <scope>NUCLEOTIDE SEQUENCE [LARGE SCALE GENOMIC DNA]</scope>
    <source>
        <strain evidence="1">SQ_2022a</strain>
    </source>
</reference>
<comment type="caution">
    <text evidence="1">The sequence shown here is derived from an EMBL/GenBank/DDBJ whole genome shotgun (WGS) entry which is preliminary data.</text>
</comment>
<protein>
    <submittedName>
        <fullName evidence="1">Uncharacterized protein</fullName>
    </submittedName>
</protein>
<dbReference type="Proteomes" id="UP001060215">
    <property type="component" value="Chromosome 12"/>
</dbReference>
<dbReference type="EMBL" id="CM045769">
    <property type="protein sequence ID" value="KAI7993786.1"/>
    <property type="molecule type" value="Genomic_DNA"/>
</dbReference>
<name>A0ACC0G2F0_9ERIC</name>
<evidence type="ECO:0000313" key="2">
    <source>
        <dbReference type="Proteomes" id="UP001060215"/>
    </source>
</evidence>
<gene>
    <name evidence="1" type="ORF">LOK49_LG11G02348</name>
</gene>
<keyword evidence="2" id="KW-1185">Reference proteome</keyword>
<sequence length="116" mass="13224">MFGLSKEAYRFHHKHLRCEGCAKIQAQVGTAEEYNNGERSGMVSDTEDVQIKDVHETKEVDKTLPQKILAFEAALKDAQMKIQALEGALEDTKVALQGLVQQIEEMKKWIHWQVEV</sequence>
<evidence type="ECO:0000313" key="1">
    <source>
        <dbReference type="EMBL" id="KAI7993786.1"/>
    </source>
</evidence>
<organism evidence="1 2">
    <name type="scientific">Camellia lanceoleosa</name>
    <dbReference type="NCBI Taxonomy" id="1840588"/>
    <lineage>
        <taxon>Eukaryota</taxon>
        <taxon>Viridiplantae</taxon>
        <taxon>Streptophyta</taxon>
        <taxon>Embryophyta</taxon>
        <taxon>Tracheophyta</taxon>
        <taxon>Spermatophyta</taxon>
        <taxon>Magnoliopsida</taxon>
        <taxon>eudicotyledons</taxon>
        <taxon>Gunneridae</taxon>
        <taxon>Pentapetalae</taxon>
        <taxon>asterids</taxon>
        <taxon>Ericales</taxon>
        <taxon>Theaceae</taxon>
        <taxon>Camellia</taxon>
    </lineage>
</organism>
<accession>A0ACC0G2F0</accession>
<proteinExistence type="predicted"/>